<dbReference type="InterPro" id="IPR029044">
    <property type="entry name" value="Nucleotide-diphossugar_trans"/>
</dbReference>
<evidence type="ECO:0000313" key="2">
    <source>
        <dbReference type="EMBL" id="GBF93900.1"/>
    </source>
</evidence>
<feature type="compositionally biased region" description="Basic and acidic residues" evidence="1">
    <location>
        <begin position="241"/>
        <end position="252"/>
    </location>
</feature>
<dbReference type="OrthoDB" id="520054at2759"/>
<evidence type="ECO:0000256" key="1">
    <source>
        <dbReference type="SAM" id="MobiDB-lite"/>
    </source>
</evidence>
<feature type="region of interest" description="Disordered" evidence="1">
    <location>
        <begin position="54"/>
        <end position="92"/>
    </location>
</feature>
<dbReference type="SUPFAM" id="SSF53448">
    <property type="entry name" value="Nucleotide-diphospho-sugar transferases"/>
    <property type="match status" value="1"/>
</dbReference>
<dbReference type="EMBL" id="BDRX01000045">
    <property type="protein sequence ID" value="GBF93900.1"/>
    <property type="molecule type" value="Genomic_DNA"/>
</dbReference>
<accession>A0A2V0P7R8</accession>
<protein>
    <submittedName>
        <fullName evidence="2">Uncharacterized protein</fullName>
    </submittedName>
</protein>
<proteinExistence type="predicted"/>
<keyword evidence="3" id="KW-1185">Reference proteome</keyword>
<feature type="region of interest" description="Disordered" evidence="1">
    <location>
        <begin position="241"/>
        <end position="282"/>
    </location>
</feature>
<dbReference type="AlphaFoldDB" id="A0A2V0P7R8"/>
<feature type="compositionally biased region" description="Gly residues" evidence="1">
    <location>
        <begin position="258"/>
        <end position="281"/>
    </location>
</feature>
<sequence length="529" mass="56911">MAFAARSGRSSSPQGGMGKRRLSKDGLREGLRLAIAAIALSAIVAALALGLGPGSSSDGPSPPPGLQAPRRAMAAAPGSLDGGDSKMVVSSSEGIQRTAAGSGNGGGFAQTAMHSLTVRKFTCKRLIWLTGLQVKTADGNDTNYMTSSSSYLRYYASAVLSARERAPSLLPVLVVLNSMPQDFVDWAESLGVLVLPHEVSFAQRMVNADSVMINLMASYARLDIPAVVEKVLERLPEYQRRQDESALRDPHHGSRASGSGGSGSSSGGGGGGDGGGSGGGAISVPRDVDLEHVIWTDPDVLFREDIDSCTLPRPPLVSIGPEIRPGSTLNCGVMYFNVAAYGEMLPAMLDYADSKNWKFQTDQDLLLRFMNEADAAPWREPWHRLTSLPDAYNYKPYWGEPEDGWLGLFQGLQQKTKVAIVHTHGPKPNMTLCVVDYLSGVVKNKAAWFPNDVLQFKQGIVDACNIHVALYLNEVLKIMAGAFKADGGAMYRWVLAEHQRLCPDACWLPHHTAHGLTHMWPFSRGQAVH</sequence>
<evidence type="ECO:0000313" key="3">
    <source>
        <dbReference type="Proteomes" id="UP000247498"/>
    </source>
</evidence>
<feature type="region of interest" description="Disordered" evidence="1">
    <location>
        <begin position="1"/>
        <end position="23"/>
    </location>
</feature>
<gene>
    <name evidence="2" type="ORF">Rsub_06899</name>
</gene>
<dbReference type="Proteomes" id="UP000247498">
    <property type="component" value="Unassembled WGS sequence"/>
</dbReference>
<reference evidence="2 3" key="1">
    <citation type="journal article" date="2018" name="Sci. Rep.">
        <title>Raphidocelis subcapitata (=Pseudokirchneriella subcapitata) provides an insight into genome evolution and environmental adaptations in the Sphaeropleales.</title>
        <authorList>
            <person name="Suzuki S."/>
            <person name="Yamaguchi H."/>
            <person name="Nakajima N."/>
            <person name="Kawachi M."/>
        </authorList>
    </citation>
    <scope>NUCLEOTIDE SEQUENCE [LARGE SCALE GENOMIC DNA]</scope>
    <source>
        <strain evidence="2 3">NIES-35</strain>
    </source>
</reference>
<dbReference type="STRING" id="307507.A0A2V0P7R8"/>
<dbReference type="Gene3D" id="3.90.550.10">
    <property type="entry name" value="Spore Coat Polysaccharide Biosynthesis Protein SpsA, Chain A"/>
    <property type="match status" value="1"/>
</dbReference>
<organism evidence="2 3">
    <name type="scientific">Raphidocelis subcapitata</name>
    <dbReference type="NCBI Taxonomy" id="307507"/>
    <lineage>
        <taxon>Eukaryota</taxon>
        <taxon>Viridiplantae</taxon>
        <taxon>Chlorophyta</taxon>
        <taxon>core chlorophytes</taxon>
        <taxon>Chlorophyceae</taxon>
        <taxon>CS clade</taxon>
        <taxon>Sphaeropleales</taxon>
        <taxon>Selenastraceae</taxon>
        <taxon>Raphidocelis</taxon>
    </lineage>
</organism>
<dbReference type="InParanoid" id="A0A2V0P7R8"/>
<comment type="caution">
    <text evidence="2">The sequence shown here is derived from an EMBL/GenBank/DDBJ whole genome shotgun (WGS) entry which is preliminary data.</text>
</comment>
<name>A0A2V0P7R8_9CHLO</name>